<accession>A0A316Z4G6</accession>
<sequence length="107" mass="11285">MADDSSRRGWELGAGSWQRRRAAGAWLAGAALKQRAAAVAAVAMAKRDGQAASPAAGAAGGAHNWAILERRTHGAYTPLEGRLTRQRQDACCQAAQQCSPLCPWATR</sequence>
<evidence type="ECO:0000313" key="2">
    <source>
        <dbReference type="Proteomes" id="UP000245946"/>
    </source>
</evidence>
<reference evidence="1 2" key="1">
    <citation type="journal article" date="2018" name="Mol. Biol. Evol.">
        <title>Broad Genomic Sampling Reveals a Smut Pathogenic Ancestry of the Fungal Clade Ustilaginomycotina.</title>
        <authorList>
            <person name="Kijpornyongpan T."/>
            <person name="Mondo S.J."/>
            <person name="Barry K."/>
            <person name="Sandor L."/>
            <person name="Lee J."/>
            <person name="Lipzen A."/>
            <person name="Pangilinan J."/>
            <person name="LaButti K."/>
            <person name="Hainaut M."/>
            <person name="Henrissat B."/>
            <person name="Grigoriev I.V."/>
            <person name="Spatafora J.W."/>
            <person name="Aime M.C."/>
        </authorList>
    </citation>
    <scope>NUCLEOTIDE SEQUENCE [LARGE SCALE GENOMIC DNA]</scope>
    <source>
        <strain evidence="1 2">MCA 4186</strain>
    </source>
</reference>
<proteinExistence type="predicted"/>
<dbReference type="Proteomes" id="UP000245946">
    <property type="component" value="Unassembled WGS sequence"/>
</dbReference>
<protein>
    <submittedName>
        <fullName evidence="1">Uncharacterized protein</fullName>
    </submittedName>
</protein>
<dbReference type="AlphaFoldDB" id="A0A316Z4G6"/>
<gene>
    <name evidence="1" type="ORF">FA09DRAFT_332278</name>
</gene>
<dbReference type="RefSeq" id="XP_025595374.1">
    <property type="nucleotide sequence ID" value="XM_025743394.1"/>
</dbReference>
<dbReference type="EMBL" id="KZ819306">
    <property type="protein sequence ID" value="PWN95095.1"/>
    <property type="molecule type" value="Genomic_DNA"/>
</dbReference>
<dbReference type="GeneID" id="37270938"/>
<organism evidence="1 2">
    <name type="scientific">Tilletiopsis washingtonensis</name>
    <dbReference type="NCBI Taxonomy" id="58919"/>
    <lineage>
        <taxon>Eukaryota</taxon>
        <taxon>Fungi</taxon>
        <taxon>Dikarya</taxon>
        <taxon>Basidiomycota</taxon>
        <taxon>Ustilaginomycotina</taxon>
        <taxon>Exobasidiomycetes</taxon>
        <taxon>Entylomatales</taxon>
        <taxon>Entylomatales incertae sedis</taxon>
        <taxon>Tilletiopsis</taxon>
    </lineage>
</organism>
<evidence type="ECO:0000313" key="1">
    <source>
        <dbReference type="EMBL" id="PWN95095.1"/>
    </source>
</evidence>
<keyword evidence="2" id="KW-1185">Reference proteome</keyword>
<name>A0A316Z4G6_9BASI</name>